<evidence type="ECO:0000256" key="3">
    <source>
        <dbReference type="ARBA" id="ARBA00022692"/>
    </source>
</evidence>
<feature type="transmembrane region" description="Helical" evidence="6">
    <location>
        <begin position="49"/>
        <end position="66"/>
    </location>
</feature>
<evidence type="ECO:0000313" key="9">
    <source>
        <dbReference type="Proteomes" id="UP000886805"/>
    </source>
</evidence>
<protein>
    <submittedName>
        <fullName evidence="8">GtrA family protein</fullName>
    </submittedName>
</protein>
<proteinExistence type="inferred from homology"/>
<evidence type="ECO:0000256" key="4">
    <source>
        <dbReference type="ARBA" id="ARBA00022989"/>
    </source>
</evidence>
<feature type="transmembrane region" description="Helical" evidence="6">
    <location>
        <begin position="87"/>
        <end position="108"/>
    </location>
</feature>
<comment type="similarity">
    <text evidence="2">Belongs to the GtrA family.</text>
</comment>
<dbReference type="InterPro" id="IPR007267">
    <property type="entry name" value="GtrA_DPMS_TM"/>
</dbReference>
<keyword evidence="5 6" id="KW-0472">Membrane</keyword>
<evidence type="ECO:0000259" key="7">
    <source>
        <dbReference type="Pfam" id="PF04138"/>
    </source>
</evidence>
<dbReference type="AlphaFoldDB" id="A0A9D2BEV1"/>
<dbReference type="PANTHER" id="PTHR38459:SF5">
    <property type="entry name" value="CELL WALL TEICHOIC ACID GLYCOSYLATION PROTEIN GTCA"/>
    <property type="match status" value="1"/>
</dbReference>
<evidence type="ECO:0000256" key="1">
    <source>
        <dbReference type="ARBA" id="ARBA00004141"/>
    </source>
</evidence>
<dbReference type="EMBL" id="DXEQ01000226">
    <property type="protein sequence ID" value="HIX72882.1"/>
    <property type="molecule type" value="Genomic_DNA"/>
</dbReference>
<reference evidence="8" key="2">
    <citation type="submission" date="2021-04" db="EMBL/GenBank/DDBJ databases">
        <authorList>
            <person name="Gilroy R."/>
        </authorList>
    </citation>
    <scope>NUCLEOTIDE SEQUENCE</scope>
    <source>
        <strain evidence="8">ChiSxjej3B15-1167</strain>
    </source>
</reference>
<dbReference type="Proteomes" id="UP000886805">
    <property type="component" value="Unassembled WGS sequence"/>
</dbReference>
<dbReference type="InterPro" id="IPR051401">
    <property type="entry name" value="GtrA_CellWall_Glycosyl"/>
</dbReference>
<dbReference type="GO" id="GO:0005886">
    <property type="term" value="C:plasma membrane"/>
    <property type="evidence" value="ECO:0007669"/>
    <property type="project" value="TreeGrafter"/>
</dbReference>
<keyword evidence="3 6" id="KW-0812">Transmembrane</keyword>
<dbReference type="PANTHER" id="PTHR38459">
    <property type="entry name" value="PROPHAGE BACTOPRENOL-LINKED GLUCOSE TRANSLOCASE HOMOLOG"/>
    <property type="match status" value="1"/>
</dbReference>
<comment type="caution">
    <text evidence="8">The sequence shown here is derived from an EMBL/GenBank/DDBJ whole genome shotgun (WGS) entry which is preliminary data.</text>
</comment>
<organism evidence="8 9">
    <name type="scientific">Candidatus Anaerobutyricum stercoripullorum</name>
    <dbReference type="NCBI Taxonomy" id="2838456"/>
    <lineage>
        <taxon>Bacteria</taxon>
        <taxon>Bacillati</taxon>
        <taxon>Bacillota</taxon>
        <taxon>Clostridia</taxon>
        <taxon>Lachnospirales</taxon>
        <taxon>Lachnospiraceae</taxon>
        <taxon>Anaerobutyricum</taxon>
    </lineage>
</organism>
<dbReference type="GO" id="GO:0000271">
    <property type="term" value="P:polysaccharide biosynthetic process"/>
    <property type="evidence" value="ECO:0007669"/>
    <property type="project" value="InterPro"/>
</dbReference>
<keyword evidence="4 6" id="KW-1133">Transmembrane helix</keyword>
<feature type="transmembrane region" description="Helical" evidence="6">
    <location>
        <begin position="20"/>
        <end position="37"/>
    </location>
</feature>
<name>A0A9D2BEV1_9FIRM</name>
<comment type="subcellular location">
    <subcellularLocation>
        <location evidence="1">Membrane</location>
        <topology evidence="1">Multi-pass membrane protein</topology>
    </subcellularLocation>
</comment>
<feature type="domain" description="GtrA/DPMS transmembrane" evidence="7">
    <location>
        <begin position="22"/>
        <end position="139"/>
    </location>
</feature>
<sequence>MIADLYRKCLEMYRKYKEVILYIFFGGLCTVVSIGSFAWCDVVMRMDPLIANVISWILAVTFAYFTNRTWVFESETHGLKNMLREAVGFYGGRVLTLIMEEVVLLIFINGLGLPSIGVKVFAQVLVMVANYVISKLIVFRKTR</sequence>
<reference evidence="8" key="1">
    <citation type="journal article" date="2021" name="PeerJ">
        <title>Extensive microbial diversity within the chicken gut microbiome revealed by metagenomics and culture.</title>
        <authorList>
            <person name="Gilroy R."/>
            <person name="Ravi A."/>
            <person name="Getino M."/>
            <person name="Pursley I."/>
            <person name="Horton D.L."/>
            <person name="Alikhan N.F."/>
            <person name="Baker D."/>
            <person name="Gharbi K."/>
            <person name="Hall N."/>
            <person name="Watson M."/>
            <person name="Adriaenssens E.M."/>
            <person name="Foster-Nyarko E."/>
            <person name="Jarju S."/>
            <person name="Secka A."/>
            <person name="Antonio M."/>
            <person name="Oren A."/>
            <person name="Chaudhuri R.R."/>
            <person name="La Ragione R."/>
            <person name="Hildebrand F."/>
            <person name="Pallen M.J."/>
        </authorList>
    </citation>
    <scope>NUCLEOTIDE SEQUENCE</scope>
    <source>
        <strain evidence="8">ChiSxjej3B15-1167</strain>
    </source>
</reference>
<evidence type="ECO:0000256" key="2">
    <source>
        <dbReference type="ARBA" id="ARBA00009399"/>
    </source>
</evidence>
<gene>
    <name evidence="8" type="ORF">H9849_07650</name>
</gene>
<evidence type="ECO:0000313" key="8">
    <source>
        <dbReference type="EMBL" id="HIX72882.1"/>
    </source>
</evidence>
<dbReference type="Pfam" id="PF04138">
    <property type="entry name" value="GtrA_DPMS_TM"/>
    <property type="match status" value="1"/>
</dbReference>
<evidence type="ECO:0000256" key="6">
    <source>
        <dbReference type="SAM" id="Phobius"/>
    </source>
</evidence>
<evidence type="ECO:0000256" key="5">
    <source>
        <dbReference type="ARBA" id="ARBA00023136"/>
    </source>
</evidence>
<feature type="transmembrane region" description="Helical" evidence="6">
    <location>
        <begin position="120"/>
        <end position="139"/>
    </location>
</feature>
<accession>A0A9D2BEV1</accession>